<evidence type="ECO:0000313" key="2">
    <source>
        <dbReference type="Proteomes" id="UP000694044"/>
    </source>
</evidence>
<protein>
    <submittedName>
        <fullName evidence="1">Uncharacterized protein</fullName>
    </submittedName>
</protein>
<name>A0A8T1W5X4_9STRA</name>
<comment type="caution">
    <text evidence="1">The sequence shown here is derived from an EMBL/GenBank/DDBJ whole genome shotgun (WGS) entry which is preliminary data.</text>
</comment>
<dbReference type="AlphaFoldDB" id="A0A8T1W5X4"/>
<accession>A0A8T1W5X4</accession>
<evidence type="ECO:0000313" key="1">
    <source>
        <dbReference type="EMBL" id="KAG7388068.1"/>
    </source>
</evidence>
<organism evidence="1 2">
    <name type="scientific">Phytophthora pseudosyringae</name>
    <dbReference type="NCBI Taxonomy" id="221518"/>
    <lineage>
        <taxon>Eukaryota</taxon>
        <taxon>Sar</taxon>
        <taxon>Stramenopiles</taxon>
        <taxon>Oomycota</taxon>
        <taxon>Peronosporomycetes</taxon>
        <taxon>Peronosporales</taxon>
        <taxon>Peronosporaceae</taxon>
        <taxon>Phytophthora</taxon>
    </lineage>
</organism>
<gene>
    <name evidence="1" type="ORF">PHYPSEUDO_013187</name>
</gene>
<keyword evidence="2" id="KW-1185">Reference proteome</keyword>
<dbReference type="Proteomes" id="UP000694044">
    <property type="component" value="Unassembled WGS sequence"/>
</dbReference>
<proteinExistence type="predicted"/>
<sequence length="103" mass="11860">MVQVNRDDCSSGYLPMSTYDAPIQKLYISRKLAPMADMHSLLNFYALHTMNSMNVRQQLMERGYVVLYKAVSDEFVNNIRSLARYDELSWSNGIWDGKAADTQ</sequence>
<dbReference type="EMBL" id="JAGDFM010000067">
    <property type="protein sequence ID" value="KAG7388068.1"/>
    <property type="molecule type" value="Genomic_DNA"/>
</dbReference>
<reference evidence="1" key="1">
    <citation type="submission" date="2021-02" db="EMBL/GenBank/DDBJ databases">
        <authorList>
            <person name="Palmer J.M."/>
        </authorList>
    </citation>
    <scope>NUCLEOTIDE SEQUENCE</scope>
    <source>
        <strain evidence="1">SCRP734</strain>
    </source>
</reference>